<dbReference type="GO" id="GO:0005096">
    <property type="term" value="F:GTPase activator activity"/>
    <property type="evidence" value="ECO:0007669"/>
    <property type="project" value="TreeGrafter"/>
</dbReference>
<dbReference type="Gene3D" id="2.130.10.10">
    <property type="entry name" value="YVTN repeat-like/Quinoprotein amine dehydrogenase"/>
    <property type="match status" value="1"/>
</dbReference>
<dbReference type="PROSITE" id="PS50892">
    <property type="entry name" value="V_SNARE"/>
    <property type="match status" value="1"/>
</dbReference>
<comment type="similarity">
    <text evidence="2">Belongs to the WD repeat L(2)GL family.</text>
</comment>
<keyword evidence="10" id="KW-1185">Reference proteome</keyword>
<feature type="region of interest" description="Disordered" evidence="7">
    <location>
        <begin position="836"/>
        <end position="871"/>
    </location>
</feature>
<accession>A0A1C7N724</accession>
<dbReference type="SMART" id="SM00320">
    <property type="entry name" value="WD40"/>
    <property type="match status" value="5"/>
</dbReference>
<dbReference type="GO" id="GO:0005886">
    <property type="term" value="C:plasma membrane"/>
    <property type="evidence" value="ECO:0007669"/>
    <property type="project" value="TreeGrafter"/>
</dbReference>
<protein>
    <submittedName>
        <fullName evidence="9">Uncharacterized protein C1F3.03</fullName>
    </submittedName>
</protein>
<evidence type="ECO:0000256" key="3">
    <source>
        <dbReference type="ARBA" id="ARBA00022483"/>
    </source>
</evidence>
<dbReference type="Gene3D" id="1.20.5.110">
    <property type="match status" value="1"/>
</dbReference>
<comment type="subcellular location">
    <subcellularLocation>
        <location evidence="1">Cytoplasm</location>
    </subcellularLocation>
</comment>
<evidence type="ECO:0000256" key="5">
    <source>
        <dbReference type="PROSITE-ProRule" id="PRU00221"/>
    </source>
</evidence>
<dbReference type="GO" id="GO:0019905">
    <property type="term" value="F:syntaxin binding"/>
    <property type="evidence" value="ECO:0007669"/>
    <property type="project" value="TreeGrafter"/>
</dbReference>
<evidence type="ECO:0000259" key="8">
    <source>
        <dbReference type="PROSITE" id="PS50892"/>
    </source>
</evidence>
<dbReference type="GO" id="GO:0006893">
    <property type="term" value="P:Golgi to plasma membrane transport"/>
    <property type="evidence" value="ECO:0007669"/>
    <property type="project" value="TreeGrafter"/>
</dbReference>
<dbReference type="OrthoDB" id="19944at2759"/>
<evidence type="ECO:0000256" key="7">
    <source>
        <dbReference type="SAM" id="MobiDB-lite"/>
    </source>
</evidence>
<dbReference type="AlphaFoldDB" id="A0A1C7N724"/>
<evidence type="ECO:0000256" key="6">
    <source>
        <dbReference type="PROSITE-ProRule" id="PRU00290"/>
    </source>
</evidence>
<feature type="region of interest" description="Disordered" evidence="7">
    <location>
        <begin position="1120"/>
        <end position="1153"/>
    </location>
</feature>
<sequence>MSLFDKISGLASKAKENVVSKTFLSKDRRLEQTLSQHIDRNDIYFEKVSTYGMPSTVGVVAFDCVAGLLAVAGDSNRSYVKVFGKGISATIDIPNSEGIKYMQFRTGYPILILIDKSNTLITVDLRTKSIRHTLKAHEIITCQAYCEGTDWLFVGYANGFVDVFDIMQGLFAPYQIPDLLDTESPENQQNDHLEKHVVVDLQLHPTELNTLLVGYDSAVFLWNIKEATIRRTFSLRRLDRSSPYRTANLTCLVWSPNGTRFMAGYDDGCVHLWDIKHEHKPIASRRLSETFLHVSEDPSQPAEPVYQMAWYLNTAYNRSYLVVAGGLNPTDIQGLNVLEFDLNCELREPKKQTIMPLPTDLSHFVVMNKDPYHMRMVDPFAIAIIGSDHCLRVLSLDHGFPSLQLPPALEFLSPFILSACHIPHVSENVFQKLTVIDTKHSIHYVPLTGGVAGPDHIYRIESNDLLITIHQGEVIKFWDASFTALRPLVDLSIHCLTDLEDSSAFLCCLDVNRETGMLSVGFSNGSILIYNHHSPVQEPPVPGSKNQEFINNCDDTLKEISDLLDDMNSEPDTENHEPVSAPTGDIEQPNMMMNPFESVQTNEKELPDVPTTQSSKVPEPLPKTTSHSSKFRNISKANKDSFGYFASLSINLGKSPITSMMSVNSSILVTASEDGKFYVLDIQEQSVLFWLNISQMDYQNHAPSQTNPPKHEAQPNTPEPPKVPQKEPASITSLYHFDTYKASKGKKKSLVLITVFSVFVNQPLKPLVMEISTQIFVGLSNGHIYQFDLFCLIDRGMSLLTSCDKLNDYKVLHLHSGLQNMSAVDLSGSLLSSSTEAKHEIPTKDSTGSVLDDSSKLGSTQEGQPLTKKSSYHSITTVSTASIASDPVEGNANISRANSNASANSNSSGAIASKRMLAIGKGEYRQQENPHFLLCVTQTGISIVLSGYNVKLFSRDFPKDVKPIRSEVVKSKGSVCLVVLLDTGKLVFYSLPTLEVIAETNLPDTCELKRLSESSLSTDGRIIFWTGKYEMKQYSFVHKPHLALGESVILFDSHIVPPPHPSTLVQQQKPKKSWFDAVAGAFQKEALTVTELDLLMGRVPMEDPNEVRKQKVEAYKAKMQNESNSSKGPGGVFSQLGEKMNERGEKLNEMEQKFSELNSASGDFLKAVREYNERQARKKWWEF</sequence>
<keyword evidence="4" id="KW-0963">Cytoplasm</keyword>
<dbReference type="Pfam" id="PF08596">
    <property type="entry name" value="Lgl_C"/>
    <property type="match status" value="1"/>
</dbReference>
<dbReference type="InterPro" id="IPR001680">
    <property type="entry name" value="WD40_rpt"/>
</dbReference>
<dbReference type="InterPro" id="IPR036322">
    <property type="entry name" value="WD40_repeat_dom_sf"/>
</dbReference>
<dbReference type="GO" id="GO:0045159">
    <property type="term" value="F:myosin II binding"/>
    <property type="evidence" value="ECO:0007669"/>
    <property type="project" value="TreeGrafter"/>
</dbReference>
<keyword evidence="5" id="KW-0853">WD repeat</keyword>
<evidence type="ECO:0000313" key="10">
    <source>
        <dbReference type="Proteomes" id="UP000093000"/>
    </source>
</evidence>
<dbReference type="STRING" id="101091.A0A1C7N724"/>
<feature type="region of interest" description="Disordered" evidence="7">
    <location>
        <begin position="566"/>
        <end position="632"/>
    </location>
</feature>
<name>A0A1C7N724_9FUNG</name>
<feature type="domain" description="V-SNARE coiled-coil homology" evidence="8">
    <location>
        <begin position="1118"/>
        <end position="1182"/>
    </location>
</feature>
<proteinExistence type="inferred from homology"/>
<dbReference type="Pfam" id="PF00400">
    <property type="entry name" value="WD40"/>
    <property type="match status" value="1"/>
</dbReference>
<dbReference type="InterPro" id="IPR013905">
    <property type="entry name" value="Lgl_C_dom"/>
</dbReference>
<reference evidence="9 10" key="1">
    <citation type="submission" date="2016-03" db="EMBL/GenBank/DDBJ databases">
        <title>Choanephora cucurbitarum.</title>
        <authorList>
            <person name="Min B."/>
            <person name="Park H."/>
            <person name="Park J.-H."/>
            <person name="Shin H.-D."/>
            <person name="Choi I.-G."/>
        </authorList>
    </citation>
    <scope>NUCLEOTIDE SEQUENCE [LARGE SCALE GENOMIC DNA]</scope>
    <source>
        <strain evidence="9 10">KUS-F28377</strain>
    </source>
</reference>
<gene>
    <name evidence="9" type="primary">SPAC1F3.03</name>
    <name evidence="9" type="ORF">A0J61_06989</name>
</gene>
<feature type="repeat" description="WD" evidence="5">
    <location>
        <begin position="249"/>
        <end position="276"/>
    </location>
</feature>
<keyword evidence="3" id="KW-0268">Exocytosis</keyword>
<comment type="caution">
    <text evidence="9">The sequence shown here is derived from an EMBL/GenBank/DDBJ whole genome shotgun (WGS) entry which is preliminary data.</text>
</comment>
<dbReference type="GO" id="GO:0005737">
    <property type="term" value="C:cytoplasm"/>
    <property type="evidence" value="ECO:0007669"/>
    <property type="project" value="UniProtKB-SubCell"/>
</dbReference>
<evidence type="ECO:0000256" key="4">
    <source>
        <dbReference type="ARBA" id="ARBA00022490"/>
    </source>
</evidence>
<dbReference type="PROSITE" id="PS50082">
    <property type="entry name" value="WD_REPEATS_2"/>
    <property type="match status" value="1"/>
</dbReference>
<evidence type="ECO:0000256" key="2">
    <source>
        <dbReference type="ARBA" id="ARBA00008070"/>
    </source>
</evidence>
<dbReference type="SUPFAM" id="SSF50978">
    <property type="entry name" value="WD40 repeat-like"/>
    <property type="match status" value="2"/>
</dbReference>
<dbReference type="EMBL" id="LUGH01000450">
    <property type="protein sequence ID" value="OBZ84955.1"/>
    <property type="molecule type" value="Genomic_DNA"/>
</dbReference>
<dbReference type="GO" id="GO:0006887">
    <property type="term" value="P:exocytosis"/>
    <property type="evidence" value="ECO:0007669"/>
    <property type="project" value="UniProtKB-KW"/>
</dbReference>
<feature type="compositionally biased region" description="Polar residues" evidence="7">
    <location>
        <begin position="623"/>
        <end position="632"/>
    </location>
</feature>
<keyword evidence="6" id="KW-0175">Coiled coil</keyword>
<feature type="compositionally biased region" description="Basic and acidic residues" evidence="7">
    <location>
        <begin position="1139"/>
        <end position="1153"/>
    </location>
</feature>
<dbReference type="PANTHER" id="PTHR10241:SF25">
    <property type="entry name" value="TOMOSYN, ISOFORM C"/>
    <property type="match status" value="1"/>
</dbReference>
<feature type="region of interest" description="Disordered" evidence="7">
    <location>
        <begin position="700"/>
        <end position="727"/>
    </location>
</feature>
<feature type="compositionally biased region" description="Polar residues" evidence="7">
    <location>
        <begin position="856"/>
        <end position="871"/>
    </location>
</feature>
<dbReference type="InterPro" id="IPR015943">
    <property type="entry name" value="WD40/YVTN_repeat-like_dom_sf"/>
</dbReference>
<evidence type="ECO:0000313" key="9">
    <source>
        <dbReference type="EMBL" id="OBZ84955.1"/>
    </source>
</evidence>
<evidence type="ECO:0000256" key="1">
    <source>
        <dbReference type="ARBA" id="ARBA00004496"/>
    </source>
</evidence>
<dbReference type="InParanoid" id="A0A1C7N724"/>
<dbReference type="Proteomes" id="UP000093000">
    <property type="component" value="Unassembled WGS sequence"/>
</dbReference>
<dbReference type="PANTHER" id="PTHR10241">
    <property type="entry name" value="LETHAL 2 GIANT LARVAE PROTEIN"/>
    <property type="match status" value="1"/>
</dbReference>
<dbReference type="CDD" id="cd15873">
    <property type="entry name" value="R-SNARE_STXBP5_6"/>
    <property type="match status" value="1"/>
</dbReference>
<dbReference type="InterPro" id="IPR042855">
    <property type="entry name" value="V_SNARE_CC"/>
</dbReference>
<organism evidence="9 10">
    <name type="scientific">Choanephora cucurbitarum</name>
    <dbReference type="NCBI Taxonomy" id="101091"/>
    <lineage>
        <taxon>Eukaryota</taxon>
        <taxon>Fungi</taxon>
        <taxon>Fungi incertae sedis</taxon>
        <taxon>Mucoromycota</taxon>
        <taxon>Mucoromycotina</taxon>
        <taxon>Mucoromycetes</taxon>
        <taxon>Mucorales</taxon>
        <taxon>Mucorineae</taxon>
        <taxon>Choanephoraceae</taxon>
        <taxon>Choanephoroideae</taxon>
        <taxon>Choanephora</taxon>
    </lineage>
</organism>